<dbReference type="Gene3D" id="3.40.50.720">
    <property type="entry name" value="NAD(P)-binding Rossmann-like Domain"/>
    <property type="match status" value="1"/>
</dbReference>
<proteinExistence type="predicted"/>
<dbReference type="PANTHER" id="PTHR43574">
    <property type="entry name" value="EPIMERASE-RELATED"/>
    <property type="match status" value="1"/>
</dbReference>
<protein>
    <submittedName>
        <fullName evidence="3">UDP-glucuronate 4-epimerase</fullName>
    </submittedName>
</protein>
<dbReference type="InParanoid" id="A0A1M7HC36"/>
<evidence type="ECO:0000256" key="1">
    <source>
        <dbReference type="ARBA" id="ARBA00023027"/>
    </source>
</evidence>
<keyword evidence="1" id="KW-0520">NAD</keyword>
<accession>A0A1M7HC36</accession>
<evidence type="ECO:0000259" key="2">
    <source>
        <dbReference type="Pfam" id="PF01370"/>
    </source>
</evidence>
<dbReference type="OrthoDB" id="9803010at2"/>
<dbReference type="SUPFAM" id="SSF51735">
    <property type="entry name" value="NAD(P)-binding Rossmann-fold domains"/>
    <property type="match status" value="1"/>
</dbReference>
<gene>
    <name evidence="3" type="ORF">SAMN05878437_2035</name>
</gene>
<dbReference type="STRING" id="29571.SAMN05878437_2035"/>
<dbReference type="Pfam" id="PF01370">
    <property type="entry name" value="Epimerase"/>
    <property type="match status" value="1"/>
</dbReference>
<evidence type="ECO:0000313" key="3">
    <source>
        <dbReference type="EMBL" id="SHM26000.1"/>
    </source>
</evidence>
<dbReference type="EMBL" id="LT670847">
    <property type="protein sequence ID" value="SHM26000.1"/>
    <property type="molecule type" value="Genomic_DNA"/>
</dbReference>
<keyword evidence="4" id="KW-1185">Reference proteome</keyword>
<dbReference type="PRINTS" id="PR01713">
    <property type="entry name" value="NUCEPIMERASE"/>
</dbReference>
<evidence type="ECO:0000313" key="4">
    <source>
        <dbReference type="Proteomes" id="UP000190911"/>
    </source>
</evidence>
<dbReference type="CDD" id="cd05253">
    <property type="entry name" value="UDP_GE_SDE_e"/>
    <property type="match status" value="1"/>
</dbReference>
<feature type="domain" description="NAD-dependent epimerase/dehydratase" evidence="2">
    <location>
        <begin position="4"/>
        <end position="242"/>
    </location>
</feature>
<dbReference type="RefSeq" id="WP_079553358.1">
    <property type="nucleotide sequence ID" value="NZ_LT670847.1"/>
</dbReference>
<sequence length="340" mass="38243">MTTLVTGNAGFIGFHVAKTLLERGDNVVGFDIVNDYYDPAIKQARLEILEETAQRTGSRYVFYRENLADPKAVKRCFTEQRIERVINLAAQAGVRYSLENPHAYVESNVIAFTYLLEACRHHKVEHLTYASTSSVYGANTKMPFSEHEGVDHPLQFYAATKRANELMAHSYSHLYRLPTTGLRFFTVYGPWGRPDMALFLFTKATLAGEPIKVFNHGNHTRDFTYIDDIVEGVIRVSDQPATPDPEWSSDAPDPATSNAPFRLYNIGNNDPVKLSTYIEAVEEALGKKAIKDLLPLQPGDVPDTYADSTELERAVGYKPATPVKQGVANFVAWYRDYYKV</sequence>
<organism evidence="3 4">
    <name type="scientific">Vreelandella subglaciescola</name>
    <dbReference type="NCBI Taxonomy" id="29571"/>
    <lineage>
        <taxon>Bacteria</taxon>
        <taxon>Pseudomonadati</taxon>
        <taxon>Pseudomonadota</taxon>
        <taxon>Gammaproteobacteria</taxon>
        <taxon>Oceanospirillales</taxon>
        <taxon>Halomonadaceae</taxon>
        <taxon>Vreelandella</taxon>
    </lineage>
</organism>
<dbReference type="InterPro" id="IPR001509">
    <property type="entry name" value="Epimerase_deHydtase"/>
</dbReference>
<name>A0A1M7HC36_9GAMM</name>
<reference evidence="3 4" key="1">
    <citation type="submission" date="2016-11" db="EMBL/GenBank/DDBJ databases">
        <authorList>
            <person name="Jaros S."/>
            <person name="Januszkiewicz K."/>
            <person name="Wedrychowicz H."/>
        </authorList>
    </citation>
    <scope>NUCLEOTIDE SEQUENCE [LARGE SCALE GENOMIC DNA]</scope>
    <source>
        <strain evidence="3 4">ACAM 12</strain>
    </source>
</reference>
<dbReference type="InterPro" id="IPR036291">
    <property type="entry name" value="NAD(P)-bd_dom_sf"/>
</dbReference>
<dbReference type="AlphaFoldDB" id="A0A1M7HC36"/>
<dbReference type="Proteomes" id="UP000190911">
    <property type="component" value="Chromosome I"/>
</dbReference>